<comment type="similarity">
    <text evidence="8">Belongs to the TRAP transporter small permease family.</text>
</comment>
<dbReference type="EMBL" id="LAYZ01000002">
    <property type="protein sequence ID" value="KKK34993.1"/>
    <property type="molecule type" value="Genomic_DNA"/>
</dbReference>
<evidence type="ECO:0000256" key="3">
    <source>
        <dbReference type="ARBA" id="ARBA00022475"/>
    </source>
</evidence>
<dbReference type="RefSeq" id="WP_046513555.1">
    <property type="nucleotide sequence ID" value="NZ_LAYZ01000002.1"/>
</dbReference>
<keyword evidence="4" id="KW-0997">Cell inner membrane</keyword>
<organism evidence="11 12">
    <name type="scientific">Salinicoccus sediminis</name>
    <dbReference type="NCBI Taxonomy" id="1432562"/>
    <lineage>
        <taxon>Bacteria</taxon>
        <taxon>Bacillati</taxon>
        <taxon>Bacillota</taxon>
        <taxon>Bacilli</taxon>
        <taxon>Bacillales</taxon>
        <taxon>Staphylococcaceae</taxon>
        <taxon>Salinicoccus</taxon>
    </lineage>
</organism>
<feature type="domain" description="Tripartite ATP-independent periplasmic transporters DctQ component" evidence="10">
    <location>
        <begin position="23"/>
        <end position="148"/>
    </location>
</feature>
<dbReference type="PANTHER" id="PTHR35011:SF5">
    <property type="entry name" value="SIALIC ACID TRAP TRANSPORTER SMALL PERMEASE PROTEIN SIAQ"/>
    <property type="match status" value="1"/>
</dbReference>
<dbReference type="AlphaFoldDB" id="A0A0M2SL79"/>
<protein>
    <submittedName>
        <fullName evidence="11">TRAP-type transport system permease small protein</fullName>
    </submittedName>
</protein>
<dbReference type="InterPro" id="IPR055348">
    <property type="entry name" value="DctQ"/>
</dbReference>
<dbReference type="GO" id="GO:0022857">
    <property type="term" value="F:transmembrane transporter activity"/>
    <property type="evidence" value="ECO:0007669"/>
    <property type="project" value="TreeGrafter"/>
</dbReference>
<dbReference type="PANTHER" id="PTHR35011">
    <property type="entry name" value="2,3-DIKETO-L-GULONATE TRAP TRANSPORTER SMALL PERMEASE PROTEIN YIAM"/>
    <property type="match status" value="1"/>
</dbReference>
<keyword evidence="2" id="KW-0813">Transport</keyword>
<evidence type="ECO:0000256" key="6">
    <source>
        <dbReference type="ARBA" id="ARBA00022989"/>
    </source>
</evidence>
<evidence type="ECO:0000256" key="4">
    <source>
        <dbReference type="ARBA" id="ARBA00022519"/>
    </source>
</evidence>
<evidence type="ECO:0000256" key="7">
    <source>
        <dbReference type="ARBA" id="ARBA00023136"/>
    </source>
</evidence>
<evidence type="ECO:0000256" key="1">
    <source>
        <dbReference type="ARBA" id="ARBA00004429"/>
    </source>
</evidence>
<evidence type="ECO:0000259" key="10">
    <source>
        <dbReference type="Pfam" id="PF04290"/>
    </source>
</evidence>
<keyword evidence="5 9" id="KW-0812">Transmembrane</keyword>
<evidence type="ECO:0000256" key="9">
    <source>
        <dbReference type="SAM" id="Phobius"/>
    </source>
</evidence>
<keyword evidence="3" id="KW-1003">Cell membrane</keyword>
<keyword evidence="6 9" id="KW-1133">Transmembrane helix</keyword>
<feature type="transmembrane region" description="Helical" evidence="9">
    <location>
        <begin position="84"/>
        <end position="105"/>
    </location>
</feature>
<dbReference type="Proteomes" id="UP000034287">
    <property type="component" value="Unassembled WGS sequence"/>
</dbReference>
<evidence type="ECO:0000256" key="2">
    <source>
        <dbReference type="ARBA" id="ARBA00022448"/>
    </source>
</evidence>
<keyword evidence="7 9" id="KW-0472">Membrane</keyword>
<dbReference type="GO" id="GO:0005886">
    <property type="term" value="C:plasma membrane"/>
    <property type="evidence" value="ECO:0007669"/>
    <property type="project" value="UniProtKB-SubCell"/>
</dbReference>
<feature type="transmembrane region" description="Helical" evidence="9">
    <location>
        <begin position="12"/>
        <end position="35"/>
    </location>
</feature>
<feature type="transmembrane region" description="Helical" evidence="9">
    <location>
        <begin position="125"/>
        <end position="146"/>
    </location>
</feature>
<dbReference type="STRING" id="1432562.WN59_04945"/>
<name>A0A0M2SL79_9STAP</name>
<dbReference type="OrthoDB" id="2086825at2"/>
<proteinExistence type="inferred from homology"/>
<keyword evidence="12" id="KW-1185">Reference proteome</keyword>
<evidence type="ECO:0000313" key="12">
    <source>
        <dbReference type="Proteomes" id="UP000034287"/>
    </source>
</evidence>
<evidence type="ECO:0000256" key="5">
    <source>
        <dbReference type="ARBA" id="ARBA00022692"/>
    </source>
</evidence>
<comment type="caution">
    <text evidence="11">The sequence shown here is derived from an EMBL/GenBank/DDBJ whole genome shotgun (WGS) entry which is preliminary data.</text>
</comment>
<accession>A0A0M2SL79</accession>
<evidence type="ECO:0000313" key="11">
    <source>
        <dbReference type="EMBL" id="KKK34993.1"/>
    </source>
</evidence>
<gene>
    <name evidence="11" type="ORF">WN59_04945</name>
</gene>
<sequence>MKMMNRVDKILGIISVLFFSALLIVVVTQILSRYFPYQFTWTEELSRYLFVYSMVTAAPVALRKSEFITVDMMPTSLSKNAERIYESVIAVFIMVFSIFLFIYGIQFTSLGVDFYAPTLGVDMVYIYASIPILALLLFVYSIVYIIDRYQKNEPRNEVDDI</sequence>
<dbReference type="Pfam" id="PF04290">
    <property type="entry name" value="DctQ"/>
    <property type="match status" value="1"/>
</dbReference>
<dbReference type="GO" id="GO:0015740">
    <property type="term" value="P:C4-dicarboxylate transport"/>
    <property type="evidence" value="ECO:0007669"/>
    <property type="project" value="TreeGrafter"/>
</dbReference>
<comment type="subcellular location">
    <subcellularLocation>
        <location evidence="1">Cell inner membrane</location>
        <topology evidence="1">Multi-pass membrane protein</topology>
    </subcellularLocation>
</comment>
<feature type="transmembrane region" description="Helical" evidence="9">
    <location>
        <begin position="47"/>
        <end position="63"/>
    </location>
</feature>
<dbReference type="InterPro" id="IPR007387">
    <property type="entry name" value="TRAP_DctQ"/>
</dbReference>
<evidence type="ECO:0000256" key="8">
    <source>
        <dbReference type="ARBA" id="ARBA00038436"/>
    </source>
</evidence>
<reference evidence="11 12" key="1">
    <citation type="submission" date="2015-04" db="EMBL/GenBank/DDBJ databases">
        <title>Taxonomic description and genome sequence of Salinicoccus sediminis sp. nov., a novel hyper halotolerant bacterium isolated from marine sediment.</title>
        <authorList>
            <person name="Mathan Kumar R."/>
            <person name="Kaur G."/>
            <person name="Kumar N."/>
            <person name="Kumar A."/>
            <person name="Singh N.K."/>
            <person name="Kaur N."/>
            <person name="Mayilraj S."/>
        </authorList>
    </citation>
    <scope>NUCLEOTIDE SEQUENCE [LARGE SCALE GENOMIC DNA]</scope>
    <source>
        <strain evidence="11 12">SV-16</strain>
    </source>
</reference>
<dbReference type="PATRIC" id="fig|1432562.3.peg.976"/>